<dbReference type="SMART" id="SM00062">
    <property type="entry name" value="PBPb"/>
    <property type="match status" value="1"/>
</dbReference>
<dbReference type="PANTHER" id="PTHR45138">
    <property type="entry name" value="REGULATORY COMPONENTS OF SENSORY TRANSDUCTION SYSTEM"/>
    <property type="match status" value="1"/>
</dbReference>
<protein>
    <recommendedName>
        <fullName evidence="1">diguanylate cyclase</fullName>
        <ecNumber evidence="1">2.7.7.65</ecNumber>
    </recommendedName>
</protein>
<dbReference type="GO" id="GO:0043709">
    <property type="term" value="P:cell adhesion involved in single-species biofilm formation"/>
    <property type="evidence" value="ECO:0007669"/>
    <property type="project" value="TreeGrafter"/>
</dbReference>
<dbReference type="InterPro" id="IPR001638">
    <property type="entry name" value="Solute-binding_3/MltF_N"/>
</dbReference>
<proteinExistence type="predicted"/>
<dbReference type="SUPFAM" id="SSF53850">
    <property type="entry name" value="Periplasmic binding protein-like II"/>
    <property type="match status" value="1"/>
</dbReference>
<dbReference type="InterPro" id="IPR050469">
    <property type="entry name" value="Diguanylate_Cyclase"/>
</dbReference>
<reference evidence="4 5" key="1">
    <citation type="submission" date="2007-03" db="EMBL/GenBank/DDBJ databases">
        <authorList>
            <person name="Heidelberg J."/>
        </authorList>
    </citation>
    <scope>NUCLEOTIDE SEQUENCE [LARGE SCALE GENOMIC DNA]</scope>
    <source>
        <strain evidence="5">ATCC 39541 / Classical Ogawa 395 / O395</strain>
    </source>
</reference>
<dbReference type="CDD" id="cd01949">
    <property type="entry name" value="GGDEF"/>
    <property type="match status" value="1"/>
</dbReference>
<dbReference type="SUPFAM" id="SSF55073">
    <property type="entry name" value="Nucleotide cyclase"/>
    <property type="match status" value="1"/>
</dbReference>
<dbReference type="AlphaFoldDB" id="A0A0H3AEA6"/>
<evidence type="ECO:0000313" key="4">
    <source>
        <dbReference type="EMBL" id="ABQ18567.1"/>
    </source>
</evidence>
<keyword evidence="2" id="KW-1133">Transmembrane helix</keyword>
<evidence type="ECO:0000259" key="3">
    <source>
        <dbReference type="PROSITE" id="PS50887"/>
    </source>
</evidence>
<dbReference type="KEGG" id="vcr:VC395_A0768"/>
<dbReference type="Pfam" id="PF00497">
    <property type="entry name" value="SBP_bac_3"/>
    <property type="match status" value="1"/>
</dbReference>
<dbReference type="SMART" id="SM00267">
    <property type="entry name" value="GGDEF"/>
    <property type="match status" value="1"/>
</dbReference>
<feature type="transmembrane region" description="Helical" evidence="2">
    <location>
        <begin position="268"/>
        <end position="286"/>
    </location>
</feature>
<dbReference type="GO" id="GO:0052621">
    <property type="term" value="F:diguanylate cyclase activity"/>
    <property type="evidence" value="ECO:0007669"/>
    <property type="project" value="UniProtKB-EC"/>
</dbReference>
<dbReference type="Gene3D" id="3.30.70.270">
    <property type="match status" value="1"/>
</dbReference>
<dbReference type="InterPro" id="IPR043128">
    <property type="entry name" value="Rev_trsase/Diguanyl_cyclase"/>
</dbReference>
<dbReference type="FunFam" id="3.30.70.270:FF:000093">
    <property type="entry name" value="Sensor domain-containing diguanylate cyclase"/>
    <property type="match status" value="1"/>
</dbReference>
<organism evidence="4 5">
    <name type="scientific">Vibrio cholerae serotype O1 (strain ATCC 39541 / Classical Ogawa 395 / O395)</name>
    <dbReference type="NCBI Taxonomy" id="345073"/>
    <lineage>
        <taxon>Bacteria</taxon>
        <taxon>Pseudomonadati</taxon>
        <taxon>Pseudomonadota</taxon>
        <taxon>Gammaproteobacteria</taxon>
        <taxon>Vibrionales</taxon>
        <taxon>Vibrionaceae</taxon>
        <taxon>Vibrio</taxon>
    </lineage>
</organism>
<evidence type="ECO:0000256" key="2">
    <source>
        <dbReference type="SAM" id="Phobius"/>
    </source>
</evidence>
<sequence length="469" mass="53284">MTYKGYERMDHRFSTKLFLLLMIAWPLLFGSMSEAVERQTLTIANSKAWKPYSYLDEQGQPSGILIDFWLAFGEANHVDIEFQLMDWNDSLEAVKLGKSDVQAGLIRSASRLAYLDFAEPLLTIDTQLYVHRTLLGDKLDTLLSGAINVSLGVVKGGFEQEFMQREYPQLKLIEYANNELMMSAAKRRELDGFVADTQVANFYIVVSNGAKDFTPVKFLYSEELRPAVAKGNRDLLEQVEQGFAQLSSNEKNRILSRWVHIETIYPRYLMPILASGLLLSIVIYTLQLRRTVRLRTQQLEEANQKLSYLAKTDSLTDIANRRSFFEHLEAEQTRSGSLTLMVFDIDDFKTINDRFGHGAGDNAICFVVGCVRQALASDTYFARIGGEEFAIVARGKNAEESQQLAERICQRVAEKKWVVNAQHSLSLTISLGCAFYLHPARPFSLHDADSLMYEGKRNGKNQVVFRTWS</sequence>
<gene>
    <name evidence="4" type="ordered locus">VC0395_0489</name>
</gene>
<keyword evidence="2" id="KW-0812">Transmembrane</keyword>
<dbReference type="KEGG" id="vco:VC0395_0489"/>
<dbReference type="CDD" id="cd13706">
    <property type="entry name" value="PBP2_HisK_like_1"/>
    <property type="match status" value="1"/>
</dbReference>
<dbReference type="PANTHER" id="PTHR45138:SF5">
    <property type="entry name" value="BIFUNCTIONAL PERIPLASMIC SUBSTRATE BINDING PROTEIN_CYTOPLASMIC DIGUANYLATE CYCLASE"/>
    <property type="match status" value="1"/>
</dbReference>
<dbReference type="eggNOG" id="COG2199">
    <property type="taxonomic scope" value="Bacteria"/>
</dbReference>
<keyword evidence="2" id="KW-0472">Membrane</keyword>
<evidence type="ECO:0000313" key="5">
    <source>
        <dbReference type="Proteomes" id="UP000000249"/>
    </source>
</evidence>
<accession>A0A0H3AEA6</accession>
<dbReference type="eggNOG" id="COG0834">
    <property type="taxonomic scope" value="Bacteria"/>
</dbReference>
<dbReference type="Gene3D" id="3.40.190.10">
    <property type="entry name" value="Periplasmic binding protein-like II"/>
    <property type="match status" value="2"/>
</dbReference>
<dbReference type="InterPro" id="IPR029787">
    <property type="entry name" value="Nucleotide_cyclase"/>
</dbReference>
<dbReference type="Proteomes" id="UP000000249">
    <property type="component" value="Chromosome 2"/>
</dbReference>
<dbReference type="OrthoDB" id="9180959at2"/>
<dbReference type="GO" id="GO:1902201">
    <property type="term" value="P:negative regulation of bacterial-type flagellum-dependent cell motility"/>
    <property type="evidence" value="ECO:0007669"/>
    <property type="project" value="TreeGrafter"/>
</dbReference>
<dbReference type="Pfam" id="PF00990">
    <property type="entry name" value="GGDEF"/>
    <property type="match status" value="1"/>
</dbReference>
<dbReference type="EMBL" id="CP000626">
    <property type="protein sequence ID" value="ABQ18567.1"/>
    <property type="molecule type" value="Genomic_DNA"/>
</dbReference>
<name>A0A0H3AEA6_VIBC3</name>
<feature type="domain" description="GGDEF" evidence="3">
    <location>
        <begin position="336"/>
        <end position="468"/>
    </location>
</feature>
<evidence type="ECO:0000256" key="1">
    <source>
        <dbReference type="ARBA" id="ARBA00012528"/>
    </source>
</evidence>
<dbReference type="PROSITE" id="PS50887">
    <property type="entry name" value="GGDEF"/>
    <property type="match status" value="1"/>
</dbReference>
<dbReference type="FunFam" id="3.40.190.10:FF:000431">
    <property type="entry name" value="Sensor domain-containing diguanylate cyclase"/>
    <property type="match status" value="1"/>
</dbReference>
<dbReference type="GO" id="GO:0005886">
    <property type="term" value="C:plasma membrane"/>
    <property type="evidence" value="ECO:0007669"/>
    <property type="project" value="TreeGrafter"/>
</dbReference>
<dbReference type="NCBIfam" id="TIGR00254">
    <property type="entry name" value="GGDEF"/>
    <property type="match status" value="1"/>
</dbReference>
<dbReference type="PATRIC" id="fig|345073.21.peg.3500"/>
<dbReference type="InterPro" id="IPR000160">
    <property type="entry name" value="GGDEF_dom"/>
</dbReference>
<dbReference type="EC" id="2.7.7.65" evidence="1"/>